<dbReference type="OrthoDB" id="1668230at2759"/>
<organism evidence="2 3">
    <name type="scientific">Phytophthora boehmeriae</name>
    <dbReference type="NCBI Taxonomy" id="109152"/>
    <lineage>
        <taxon>Eukaryota</taxon>
        <taxon>Sar</taxon>
        <taxon>Stramenopiles</taxon>
        <taxon>Oomycota</taxon>
        <taxon>Peronosporomycetes</taxon>
        <taxon>Peronosporales</taxon>
        <taxon>Peronosporaceae</taxon>
        <taxon>Phytophthora</taxon>
    </lineage>
</organism>
<keyword evidence="3" id="KW-1185">Reference proteome</keyword>
<feature type="compositionally biased region" description="Polar residues" evidence="1">
    <location>
        <begin position="8"/>
        <end position="30"/>
    </location>
</feature>
<sequence length="137" mass="15356">MNDDQASDMLQQNEEQSRQPEVTKSSTSTPRTEEMEMKQQLSSPRSAALNQQLEQRYAKSLAQSNGATLDLSALGLKELPSLDELGRRFPKLRQLNLPSVVCDLLSASISLKISFESFLPQRLSISTLWKKLMCVPT</sequence>
<dbReference type="Proteomes" id="UP000693981">
    <property type="component" value="Unassembled WGS sequence"/>
</dbReference>
<accession>A0A8T1WY51</accession>
<gene>
    <name evidence="2" type="ORF">PHYBOEH_009995</name>
</gene>
<feature type="region of interest" description="Disordered" evidence="1">
    <location>
        <begin position="1"/>
        <end position="49"/>
    </location>
</feature>
<dbReference type="EMBL" id="JAGDFL010000066">
    <property type="protein sequence ID" value="KAG7399002.1"/>
    <property type="molecule type" value="Genomic_DNA"/>
</dbReference>
<reference evidence="2" key="1">
    <citation type="submission" date="2021-02" db="EMBL/GenBank/DDBJ databases">
        <authorList>
            <person name="Palmer J.M."/>
        </authorList>
    </citation>
    <scope>NUCLEOTIDE SEQUENCE</scope>
    <source>
        <strain evidence="2">SCRP23</strain>
    </source>
</reference>
<comment type="caution">
    <text evidence="2">The sequence shown here is derived from an EMBL/GenBank/DDBJ whole genome shotgun (WGS) entry which is preliminary data.</text>
</comment>
<feature type="compositionally biased region" description="Polar residues" evidence="1">
    <location>
        <begin position="39"/>
        <end position="49"/>
    </location>
</feature>
<evidence type="ECO:0000313" key="3">
    <source>
        <dbReference type="Proteomes" id="UP000693981"/>
    </source>
</evidence>
<evidence type="ECO:0000256" key="1">
    <source>
        <dbReference type="SAM" id="MobiDB-lite"/>
    </source>
</evidence>
<proteinExistence type="predicted"/>
<protein>
    <submittedName>
        <fullName evidence="2">Uncharacterized protein</fullName>
    </submittedName>
</protein>
<evidence type="ECO:0000313" key="2">
    <source>
        <dbReference type="EMBL" id="KAG7399002.1"/>
    </source>
</evidence>
<name>A0A8T1WY51_9STRA</name>
<dbReference type="AlphaFoldDB" id="A0A8T1WY51"/>